<keyword evidence="2" id="KW-1185">Reference proteome</keyword>
<feature type="non-terminal residue" evidence="1">
    <location>
        <position position="1"/>
    </location>
</feature>
<proteinExistence type="predicted"/>
<evidence type="ECO:0000313" key="2">
    <source>
        <dbReference type="Proteomes" id="UP000789901"/>
    </source>
</evidence>
<reference evidence="1 2" key="1">
    <citation type="submission" date="2021-06" db="EMBL/GenBank/DDBJ databases">
        <authorList>
            <person name="Kallberg Y."/>
            <person name="Tangrot J."/>
            <person name="Rosling A."/>
        </authorList>
    </citation>
    <scope>NUCLEOTIDE SEQUENCE [LARGE SCALE GENOMIC DNA]</scope>
    <source>
        <strain evidence="1 2">120-4 pot B 10/14</strain>
    </source>
</reference>
<dbReference type="Proteomes" id="UP000789901">
    <property type="component" value="Unassembled WGS sequence"/>
</dbReference>
<sequence>FSKIVCRKAGLYSFQLDEFIKVYNKGNKEKNSKKGSIRVVFEICDKLLTNDKAFDNFLEIFTLIYCTLNNRKQQFKFFVDETCIIDKIDIAEKKVRNLE</sequence>
<name>A0ABN7WH88_GIGMA</name>
<comment type="caution">
    <text evidence="1">The sequence shown here is derived from an EMBL/GenBank/DDBJ whole genome shotgun (WGS) entry which is preliminary data.</text>
</comment>
<organism evidence="1 2">
    <name type="scientific">Gigaspora margarita</name>
    <dbReference type="NCBI Taxonomy" id="4874"/>
    <lineage>
        <taxon>Eukaryota</taxon>
        <taxon>Fungi</taxon>
        <taxon>Fungi incertae sedis</taxon>
        <taxon>Mucoromycota</taxon>
        <taxon>Glomeromycotina</taxon>
        <taxon>Glomeromycetes</taxon>
        <taxon>Diversisporales</taxon>
        <taxon>Gigasporaceae</taxon>
        <taxon>Gigaspora</taxon>
    </lineage>
</organism>
<gene>
    <name evidence="1" type="ORF">GMARGA_LOCUS30617</name>
</gene>
<evidence type="ECO:0000313" key="1">
    <source>
        <dbReference type="EMBL" id="CAG8831286.1"/>
    </source>
</evidence>
<protein>
    <submittedName>
        <fullName evidence="1">16512_t:CDS:1</fullName>
    </submittedName>
</protein>
<accession>A0ABN7WH88</accession>
<dbReference type="EMBL" id="CAJVQB010043589">
    <property type="protein sequence ID" value="CAG8831286.1"/>
    <property type="molecule type" value="Genomic_DNA"/>
</dbReference>